<reference evidence="9 10" key="1">
    <citation type="submission" date="2018-06" db="EMBL/GenBank/DDBJ databases">
        <authorList>
            <consortium name="Pathogen Informatics"/>
            <person name="Doyle S."/>
        </authorList>
    </citation>
    <scope>NUCLEOTIDE SEQUENCE [LARGE SCALE GENOMIC DNA]</scope>
    <source>
        <strain evidence="10">ATCC 11859 / DSM 33 / NCIB 8841 / NCTC 4822</strain>
    </source>
</reference>
<dbReference type="GO" id="GO:0071555">
    <property type="term" value="P:cell wall organization"/>
    <property type="evidence" value="ECO:0007669"/>
    <property type="project" value="UniProtKB-KW"/>
</dbReference>
<accession>A0A380BW16</accession>
<dbReference type="GO" id="GO:0009254">
    <property type="term" value="P:peptidoglycan turnover"/>
    <property type="evidence" value="ECO:0007669"/>
    <property type="project" value="TreeGrafter"/>
</dbReference>
<name>A0A380BW16_SPOPA</name>
<evidence type="ECO:0000256" key="1">
    <source>
        <dbReference type="ARBA" id="ARBA00001561"/>
    </source>
</evidence>
<dbReference type="InterPro" id="IPR036505">
    <property type="entry name" value="Amidase/PGRP_sf"/>
</dbReference>
<dbReference type="InterPro" id="IPR051206">
    <property type="entry name" value="NAMLAA_amidase_2"/>
</dbReference>
<evidence type="ECO:0000256" key="5">
    <source>
        <dbReference type="ARBA" id="ARBA00022969"/>
    </source>
</evidence>
<protein>
    <recommendedName>
        <fullName evidence="3">N-acetylmuramoyl-L-alanine amidase</fullName>
        <ecNumber evidence="3">3.5.1.28</ecNumber>
    </recommendedName>
</protein>
<comment type="catalytic activity">
    <reaction evidence="1">
        <text>Hydrolyzes the link between N-acetylmuramoyl residues and L-amino acid residues in certain cell-wall glycopeptides.</text>
        <dbReference type="EC" id="3.5.1.28"/>
    </reaction>
</comment>
<dbReference type="EC" id="3.5.1.28" evidence="3"/>
<dbReference type="InterPro" id="IPR036365">
    <property type="entry name" value="PGBD-like_sf"/>
</dbReference>
<dbReference type="GO" id="GO:0030420">
    <property type="term" value="P:establishment of competence for transformation"/>
    <property type="evidence" value="ECO:0007669"/>
    <property type="project" value="UniProtKB-KW"/>
</dbReference>
<evidence type="ECO:0000256" key="6">
    <source>
        <dbReference type="ARBA" id="ARBA00023287"/>
    </source>
</evidence>
<evidence type="ECO:0000259" key="8">
    <source>
        <dbReference type="SMART" id="SM00644"/>
    </source>
</evidence>
<dbReference type="Gene3D" id="3.40.80.10">
    <property type="entry name" value="Peptidoglycan recognition protein-like"/>
    <property type="match status" value="1"/>
</dbReference>
<keyword evidence="5" id="KW-0749">Sporulation</keyword>
<keyword evidence="10" id="KW-1185">Reference proteome</keyword>
<gene>
    <name evidence="9" type="primary">cwlH</name>
    <name evidence="9" type="ORF">NCTC4822_01861</name>
</gene>
<comment type="similarity">
    <text evidence="2">Belongs to the N-acetylmuramoyl-L-alanine amidase 2 family.</text>
</comment>
<keyword evidence="4 9" id="KW-0378">Hydrolase</keyword>
<dbReference type="PANTHER" id="PTHR30417:SF11">
    <property type="entry name" value="N-ACETYLMURAMOYL-L-ALANINE AMIDASE XLYA"/>
    <property type="match status" value="1"/>
</dbReference>
<organism evidence="9 10">
    <name type="scientific">Sporosarcina pasteurii</name>
    <name type="common">Bacillus pasteurii</name>
    <dbReference type="NCBI Taxonomy" id="1474"/>
    <lineage>
        <taxon>Bacteria</taxon>
        <taxon>Bacillati</taxon>
        <taxon>Bacillota</taxon>
        <taxon>Bacilli</taxon>
        <taxon>Bacillales</taxon>
        <taxon>Caryophanaceae</taxon>
        <taxon>Sporosarcina</taxon>
    </lineage>
</organism>
<dbReference type="PANTHER" id="PTHR30417">
    <property type="entry name" value="N-ACETYLMURAMOYL-L-ALANINE AMIDASE AMID"/>
    <property type="match status" value="1"/>
</dbReference>
<dbReference type="OrthoDB" id="9794294at2"/>
<dbReference type="InterPro" id="IPR036366">
    <property type="entry name" value="PGBDSf"/>
</dbReference>
<feature type="domain" description="N-acetylmuramoyl-L-alanine amidase" evidence="8">
    <location>
        <begin position="11"/>
        <end position="146"/>
    </location>
</feature>
<keyword evidence="7" id="KW-0961">Cell wall biogenesis/degradation</keyword>
<dbReference type="CDD" id="cd06583">
    <property type="entry name" value="PGRP"/>
    <property type="match status" value="1"/>
</dbReference>
<dbReference type="GO" id="GO:0009253">
    <property type="term" value="P:peptidoglycan catabolic process"/>
    <property type="evidence" value="ECO:0007669"/>
    <property type="project" value="InterPro"/>
</dbReference>
<evidence type="ECO:0000256" key="3">
    <source>
        <dbReference type="ARBA" id="ARBA00011901"/>
    </source>
</evidence>
<dbReference type="InterPro" id="IPR002502">
    <property type="entry name" value="Amidase_domain"/>
</dbReference>
<dbReference type="Pfam" id="PF01510">
    <property type="entry name" value="Amidase_2"/>
    <property type="match status" value="1"/>
</dbReference>
<dbReference type="SUPFAM" id="SSF47090">
    <property type="entry name" value="PGBD-like"/>
    <property type="match status" value="3"/>
</dbReference>
<evidence type="ECO:0000256" key="4">
    <source>
        <dbReference type="ARBA" id="ARBA00022801"/>
    </source>
</evidence>
<dbReference type="GO" id="GO:0030435">
    <property type="term" value="P:sporulation resulting in formation of a cellular spore"/>
    <property type="evidence" value="ECO:0007669"/>
    <property type="project" value="UniProtKB-KW"/>
</dbReference>
<keyword evidence="6" id="KW-0178">Competence</keyword>
<dbReference type="SUPFAM" id="SSF55846">
    <property type="entry name" value="N-acetylmuramoyl-L-alanine amidase-like"/>
    <property type="match status" value="1"/>
</dbReference>
<dbReference type="AlphaFoldDB" id="A0A380BW16"/>
<evidence type="ECO:0000313" key="9">
    <source>
        <dbReference type="EMBL" id="SUJ08133.1"/>
    </source>
</evidence>
<evidence type="ECO:0000256" key="7">
    <source>
        <dbReference type="ARBA" id="ARBA00023316"/>
    </source>
</evidence>
<dbReference type="InterPro" id="IPR002477">
    <property type="entry name" value="Peptidoglycan-bd-like"/>
</dbReference>
<dbReference type="EMBL" id="UGYZ01000002">
    <property type="protein sequence ID" value="SUJ08133.1"/>
    <property type="molecule type" value="Genomic_DNA"/>
</dbReference>
<dbReference type="Gene3D" id="1.10.101.10">
    <property type="entry name" value="PGBD-like superfamily/PGBD"/>
    <property type="match status" value="3"/>
</dbReference>
<dbReference type="SMART" id="SM00644">
    <property type="entry name" value="Ami_2"/>
    <property type="match status" value="1"/>
</dbReference>
<dbReference type="GO" id="GO:0008745">
    <property type="term" value="F:N-acetylmuramoyl-L-alanine amidase activity"/>
    <property type="evidence" value="ECO:0007669"/>
    <property type="project" value="UniProtKB-EC"/>
</dbReference>
<evidence type="ECO:0000313" key="10">
    <source>
        <dbReference type="Proteomes" id="UP000254519"/>
    </source>
</evidence>
<proteinExistence type="inferred from homology"/>
<dbReference type="Proteomes" id="UP000254519">
    <property type="component" value="Unassembled WGS sequence"/>
</dbReference>
<evidence type="ECO:0000256" key="2">
    <source>
        <dbReference type="ARBA" id="ARBA00007553"/>
    </source>
</evidence>
<dbReference type="Pfam" id="PF01471">
    <property type="entry name" value="PG_binding_1"/>
    <property type="match status" value="3"/>
</dbReference>
<sequence>MVRIKKQFVTSRKNTFPGTNGRKFITIHETANYSRGAGAQMHANLQSSGFSASWHWQVDDKVAIQSFPHTVRCWHAGDGVGNGNYQSIAIEICVNVDGDFRQAVVNAVALVKKIMRDEGIPINNVVQHNHWSGKDCPHHLRKGDKGINWATFKRLIQTTAELATSNLSFGSRGEAVKQLQTDLNKLGYKLTVDRIYGPQTQKALKEALARQTASSVKIVKYGDKGEAVKRLQTDLNKFGYKLTVDSSFGPATERAVKAFQSSQKLTADGIVGPKTQKALKAEPVKQPIRKKILRFGDQGEDVRAMQAALASISFYPDKGAKNNGVDGYFGPKTLDAVKRFQSVYTPTEVDGIFGPKTQDALNKAIKNN</sequence>